<dbReference type="NCBIfam" id="TIGR02532">
    <property type="entry name" value="IV_pilin_GFxxxE"/>
    <property type="match status" value="1"/>
</dbReference>
<keyword evidence="2" id="KW-0472">Membrane</keyword>
<feature type="compositionally biased region" description="Polar residues" evidence="1">
    <location>
        <begin position="7"/>
        <end position="18"/>
    </location>
</feature>
<keyword evidence="3" id="KW-0614">Plasmid</keyword>
<reference evidence="3 4" key="1">
    <citation type="submission" date="2018-02" db="EMBL/GenBank/DDBJ databases">
        <title>FDA/CDC Antimicrobial Resistant Isolate Bank Genome Sequencing.</title>
        <authorList>
            <person name="Benahmed F.H."/>
            <person name="Lutgring J.D."/>
            <person name="Yoo B."/>
            <person name="Machado M."/>
            <person name="Brown A."/>
            <person name="McAllister G."/>
            <person name="Perry A."/>
            <person name="Halpin A.L."/>
            <person name="Vavikolanu K."/>
            <person name="Ott S."/>
            <person name="Zhao X."/>
            <person name="Tallon L.J."/>
            <person name="Sadzewicz L."/>
            <person name="Aluvathingal J."/>
            <person name="Nadendla S."/>
            <person name="Voskania-kordi A."/>
            <person name="Simonyan V."/>
            <person name="Patel J."/>
            <person name="Shawar R.M."/>
        </authorList>
    </citation>
    <scope>NUCLEOTIDE SEQUENCE [LARGE SCALE GENOMIC DNA]</scope>
    <source>
        <strain evidence="3 4">AR_0356</strain>
        <plasmid evidence="3 4">unnamed2</plasmid>
    </source>
</reference>
<dbReference type="Proteomes" id="UP000238390">
    <property type="component" value="Plasmid unnamed2"/>
</dbReference>
<accession>A0A2R3J5F3</accession>
<keyword evidence="4" id="KW-1185">Reference proteome</keyword>
<dbReference type="InterPro" id="IPR045584">
    <property type="entry name" value="Pilin-like"/>
</dbReference>
<name>A0A2R3J5F3_9PSED</name>
<dbReference type="SUPFAM" id="SSF54523">
    <property type="entry name" value="Pili subunits"/>
    <property type="match status" value="1"/>
</dbReference>
<geneLocation type="plasmid" evidence="3 4">
    <name>unnamed2</name>
</geneLocation>
<feature type="region of interest" description="Disordered" evidence="1">
    <location>
        <begin position="1"/>
        <end position="42"/>
    </location>
</feature>
<dbReference type="InterPro" id="IPR012902">
    <property type="entry name" value="N_methyl_site"/>
</dbReference>
<evidence type="ECO:0000313" key="3">
    <source>
        <dbReference type="EMBL" id="AVK09366.1"/>
    </source>
</evidence>
<organism evidence="3 4">
    <name type="scientific">Pseudomonas paraeruginosa</name>
    <dbReference type="NCBI Taxonomy" id="2994495"/>
    <lineage>
        <taxon>Bacteria</taxon>
        <taxon>Pseudomonadati</taxon>
        <taxon>Pseudomonadota</taxon>
        <taxon>Gammaproteobacteria</taxon>
        <taxon>Pseudomonadales</taxon>
        <taxon>Pseudomonadaceae</taxon>
        <taxon>Pseudomonas</taxon>
    </lineage>
</organism>
<keyword evidence="2" id="KW-1133">Transmembrane helix</keyword>
<dbReference type="Gene3D" id="3.30.700.10">
    <property type="entry name" value="Glycoprotein, Type 4 Pilin"/>
    <property type="match status" value="1"/>
</dbReference>
<evidence type="ECO:0000256" key="1">
    <source>
        <dbReference type="SAM" id="MobiDB-lite"/>
    </source>
</evidence>
<sequence>MDIPLKTSGQTPGLSSQPGPCRVPLPPGLLTRSESSMKKRRANSQASIGGFTLIELAIVLAVMALIAVYTTPRYMEQLNQKRAILTAQETQSFLDAARSYRMQNGSWPGQASSCANAKSVLESTSPPTLAGISATNKYNQAVTPACDANTFSITQSIAQDWDGVVANNLPGTVISNASTYTIRSTIGIPGSEPALNSKLSRVYTGDPEMNRMRTPLLLGGNSINEVSNMYLNNGGADARVRTEAGRLILSTPYGGEVAIENGTNLSVENVTLRQRGNANLIDLLPNFVQKGTYLVRHSDGVIKPACPGGGSARASLRPGTMRGGWQEGEVNHGAFGYEYRLLDYGSYWIVSTNIIGSEVERNNLQSLVDVYCYYP</sequence>
<proteinExistence type="predicted"/>
<dbReference type="AlphaFoldDB" id="A0A2R3J5F3"/>
<keyword evidence="2" id="KW-0812">Transmembrane</keyword>
<feature type="transmembrane region" description="Helical" evidence="2">
    <location>
        <begin position="46"/>
        <end position="69"/>
    </location>
</feature>
<evidence type="ECO:0000313" key="4">
    <source>
        <dbReference type="Proteomes" id="UP000238390"/>
    </source>
</evidence>
<evidence type="ECO:0000256" key="2">
    <source>
        <dbReference type="SAM" id="Phobius"/>
    </source>
</evidence>
<gene>
    <name evidence="3" type="ORF">CSB93_6888</name>
</gene>
<dbReference type="EMBL" id="CP027170">
    <property type="protein sequence ID" value="AVK09366.1"/>
    <property type="molecule type" value="Genomic_DNA"/>
</dbReference>
<protein>
    <submittedName>
        <fullName evidence="3">Prepilin-type N-terminal cleavage/methylation domain protein</fullName>
    </submittedName>
</protein>